<dbReference type="InterPro" id="IPR017771">
    <property type="entry name" value="Cyanamide_hydratase_HD"/>
</dbReference>
<dbReference type="Gene3D" id="1.10.3210.10">
    <property type="entry name" value="Hypothetical protein af1432"/>
    <property type="match status" value="1"/>
</dbReference>
<keyword evidence="4" id="KW-1185">Reference proteome</keyword>
<evidence type="ECO:0000313" key="4">
    <source>
        <dbReference type="Proteomes" id="UP000053328"/>
    </source>
</evidence>
<organism evidence="3 4">
    <name type="scientific">Exophiala spinifera</name>
    <dbReference type="NCBI Taxonomy" id="91928"/>
    <lineage>
        <taxon>Eukaryota</taxon>
        <taxon>Fungi</taxon>
        <taxon>Dikarya</taxon>
        <taxon>Ascomycota</taxon>
        <taxon>Pezizomycotina</taxon>
        <taxon>Eurotiomycetes</taxon>
        <taxon>Chaetothyriomycetidae</taxon>
        <taxon>Chaetothyriales</taxon>
        <taxon>Herpotrichiellaceae</taxon>
        <taxon>Exophiala</taxon>
    </lineage>
</organism>
<dbReference type="PANTHER" id="PTHR35569:SF1">
    <property type="entry name" value="CYANAMIDE HYDRATASE DDI2-RELATED"/>
    <property type="match status" value="1"/>
</dbReference>
<dbReference type="Proteomes" id="UP000053328">
    <property type="component" value="Unassembled WGS sequence"/>
</dbReference>
<accession>A0A0D1ZJT9</accession>
<dbReference type="RefSeq" id="XP_016233288.1">
    <property type="nucleotide sequence ID" value="XM_016382585.1"/>
</dbReference>
<dbReference type="NCBIfam" id="TIGR03401">
    <property type="entry name" value="cyanamide_fam"/>
    <property type="match status" value="1"/>
</dbReference>
<dbReference type="OrthoDB" id="409121at2759"/>
<dbReference type="CDD" id="cd00077">
    <property type="entry name" value="HDc"/>
    <property type="match status" value="1"/>
</dbReference>
<feature type="region of interest" description="Disordered" evidence="1">
    <location>
        <begin position="137"/>
        <end position="157"/>
    </location>
</feature>
<evidence type="ECO:0000259" key="2">
    <source>
        <dbReference type="SMART" id="SM00471"/>
    </source>
</evidence>
<dbReference type="VEuPathDB" id="FungiDB:PV08_08259"/>
<gene>
    <name evidence="3" type="ORF">PV08_08259</name>
</gene>
<dbReference type="EMBL" id="KN847497">
    <property type="protein sequence ID" value="KIW13072.1"/>
    <property type="molecule type" value="Genomic_DNA"/>
</dbReference>
<sequence length="268" mass="29529">MSFADTTKLYGLTALPADQTKTKPATTNPEPVDISSLAIPRTALASRVDSYVKSKLDADTYRHSLRVYSYGCAIARQCFPDFELHPGSALEETWFLTAMLHDIGTAEEFLSSTRLSYEFWAGVHALDILQDPSLTTTTTTTTTATGEQNQNAGVAPREQAESVAEAIIRHQDVQDKGSLTLMTRLIHLGTLLDNIGAGAELVNRKTIENVVREYPRPGWRKCFKGTVEKEKTIKPYAMVTRIEGFEAMIEKNGGKDGIMGVFDMGAFE</sequence>
<evidence type="ECO:0000256" key="1">
    <source>
        <dbReference type="SAM" id="MobiDB-lite"/>
    </source>
</evidence>
<proteinExistence type="predicted"/>
<reference evidence="3 4" key="1">
    <citation type="submission" date="2015-01" db="EMBL/GenBank/DDBJ databases">
        <title>The Genome Sequence of Exophiala spinifera CBS89968.</title>
        <authorList>
            <consortium name="The Broad Institute Genomics Platform"/>
            <person name="Cuomo C."/>
            <person name="de Hoog S."/>
            <person name="Gorbushina A."/>
            <person name="Stielow B."/>
            <person name="Teixiera M."/>
            <person name="Abouelleil A."/>
            <person name="Chapman S.B."/>
            <person name="Priest M."/>
            <person name="Young S.K."/>
            <person name="Wortman J."/>
            <person name="Nusbaum C."/>
            <person name="Birren B."/>
        </authorList>
    </citation>
    <scope>NUCLEOTIDE SEQUENCE [LARGE SCALE GENOMIC DNA]</scope>
    <source>
        <strain evidence="3 4">CBS 89968</strain>
    </source>
</reference>
<name>A0A0D1ZJT9_9EURO</name>
<dbReference type="SMART" id="SM00471">
    <property type="entry name" value="HDc"/>
    <property type="match status" value="1"/>
</dbReference>
<protein>
    <recommendedName>
        <fullName evidence="2">HD/PDEase domain-containing protein</fullName>
    </recommendedName>
</protein>
<feature type="domain" description="HD/PDEase" evidence="2">
    <location>
        <begin position="56"/>
        <end position="204"/>
    </location>
</feature>
<dbReference type="HOGENOM" id="CLU_079935_0_0_1"/>
<dbReference type="GeneID" id="27335342"/>
<dbReference type="InterPro" id="IPR003607">
    <property type="entry name" value="HD/PDEase_dom"/>
</dbReference>
<evidence type="ECO:0000313" key="3">
    <source>
        <dbReference type="EMBL" id="KIW13072.1"/>
    </source>
</evidence>
<dbReference type="AlphaFoldDB" id="A0A0D1ZJT9"/>
<dbReference type="SUPFAM" id="SSF109604">
    <property type="entry name" value="HD-domain/PDEase-like"/>
    <property type="match status" value="1"/>
</dbReference>
<dbReference type="PANTHER" id="PTHR35569">
    <property type="entry name" value="CYANAMIDE HYDRATASE DDI2-RELATED"/>
    <property type="match status" value="1"/>
</dbReference>